<reference evidence="1" key="1">
    <citation type="submission" date="2023-10" db="EMBL/GenBank/DDBJ databases">
        <title>Genome assembly of Pristionchus species.</title>
        <authorList>
            <person name="Yoshida K."/>
            <person name="Sommer R.J."/>
        </authorList>
    </citation>
    <scope>NUCLEOTIDE SEQUENCE</scope>
    <source>
        <strain evidence="1">RS5133</strain>
    </source>
</reference>
<dbReference type="Proteomes" id="UP001432322">
    <property type="component" value="Unassembled WGS sequence"/>
</dbReference>
<sequence length="218" mass="24254">QKFDGPIPLVGPLAILNPCVPVEKRLSGDPFVKLKHLRKSFDGANIAKLFHSISEIMDSSWIDYDQFDHSSSPVSCLLCETPISSASSLIKHIVSKPHMTKIQESAAPIDSDSFYFWKNAVDESFYKKKIGLPPPIDHEFRTFQLENGQILPITGINPFSILDPIVARSMSEDASILAGQMYNLFLERGESKFLSSTRSLITAEESVFCKLCNSEIAT</sequence>
<comment type="caution">
    <text evidence="1">The sequence shown here is derived from an EMBL/GenBank/DDBJ whole genome shotgun (WGS) entry which is preliminary data.</text>
</comment>
<dbReference type="PANTHER" id="PTHR36936">
    <property type="entry name" value="PROTEIN CBG25168"/>
    <property type="match status" value="1"/>
</dbReference>
<evidence type="ECO:0000313" key="1">
    <source>
        <dbReference type="EMBL" id="GMT15455.1"/>
    </source>
</evidence>
<evidence type="ECO:0000313" key="2">
    <source>
        <dbReference type="Proteomes" id="UP001432322"/>
    </source>
</evidence>
<keyword evidence="2" id="KW-1185">Reference proteome</keyword>
<dbReference type="EMBL" id="BTSY01000002">
    <property type="protein sequence ID" value="GMT15455.1"/>
    <property type="molecule type" value="Genomic_DNA"/>
</dbReference>
<gene>
    <name evidence="1" type="ORF">PFISCL1PPCAC_6752</name>
</gene>
<dbReference type="AlphaFoldDB" id="A0AAV5V748"/>
<name>A0AAV5V748_9BILA</name>
<protein>
    <recommendedName>
        <fullName evidence="3">C2H2-type domain-containing protein</fullName>
    </recommendedName>
</protein>
<feature type="non-terminal residue" evidence="1">
    <location>
        <position position="218"/>
    </location>
</feature>
<evidence type="ECO:0008006" key="3">
    <source>
        <dbReference type="Google" id="ProtNLM"/>
    </source>
</evidence>
<dbReference type="PANTHER" id="PTHR36936:SF3">
    <property type="entry name" value="PROTEIN CBG26223"/>
    <property type="match status" value="1"/>
</dbReference>
<organism evidence="1 2">
    <name type="scientific">Pristionchus fissidentatus</name>
    <dbReference type="NCBI Taxonomy" id="1538716"/>
    <lineage>
        <taxon>Eukaryota</taxon>
        <taxon>Metazoa</taxon>
        <taxon>Ecdysozoa</taxon>
        <taxon>Nematoda</taxon>
        <taxon>Chromadorea</taxon>
        <taxon>Rhabditida</taxon>
        <taxon>Rhabditina</taxon>
        <taxon>Diplogasteromorpha</taxon>
        <taxon>Diplogasteroidea</taxon>
        <taxon>Neodiplogasteridae</taxon>
        <taxon>Pristionchus</taxon>
    </lineage>
</organism>
<accession>A0AAV5V748</accession>
<feature type="non-terminal residue" evidence="1">
    <location>
        <position position="1"/>
    </location>
</feature>
<proteinExistence type="predicted"/>